<evidence type="ECO:0000256" key="1">
    <source>
        <dbReference type="ARBA" id="ARBA00004651"/>
    </source>
</evidence>
<accession>A0A1H5V786</accession>
<protein>
    <submittedName>
        <fullName evidence="7">Membrane protein involved in the export of O-antigen and teichoic acid</fullName>
    </submittedName>
</protein>
<feature type="transmembrane region" description="Helical" evidence="6">
    <location>
        <begin position="395"/>
        <end position="416"/>
    </location>
</feature>
<feature type="transmembrane region" description="Helical" evidence="6">
    <location>
        <begin position="222"/>
        <end position="239"/>
    </location>
</feature>
<evidence type="ECO:0000256" key="3">
    <source>
        <dbReference type="ARBA" id="ARBA00022692"/>
    </source>
</evidence>
<comment type="subcellular location">
    <subcellularLocation>
        <location evidence="1">Cell membrane</location>
        <topology evidence="1">Multi-pass membrane protein</topology>
    </subcellularLocation>
</comment>
<keyword evidence="2" id="KW-1003">Cell membrane</keyword>
<feature type="transmembrane region" description="Helical" evidence="6">
    <location>
        <begin position="463"/>
        <end position="482"/>
    </location>
</feature>
<sequence length="499" mass="56962">MKSVIAKGAIISYIAIFLNLAITFFYTPWMIRQIGVSDYGLYSLVGTFIAYFIIDFGLSGAITRFIAKYRAEGNQTKVENMLGLTTKVYLCIDAVIFLVLFVCFFFLKEIFTGLTPVEIERLKVLYVIAGFFSVLSFVLHPMNGAMMAYEYFVENKLMDMFHKVGTVVLIVIALLLDGDVYELVLIKGAMGFLTSFIKFLIFKRKSKIHINWRYFERSEMKGLLSFSVWVFLTSLAQRFRLTMMPTVLGIFANSTEISIFSLGMTIEAMTYILSTALNGLFLPKVTRMLKANDGRKEVTDLMIRVGRLQLYIIGLIIMSFWLVGNDFLRLWVGEKFHDSYYVVILLTIFNIVSLTQHIAHNVVFAENKVRYTATLTFVSSALSLVGSVLLAPSMGAVGCALSFGIAMTLNLVWINVFYIRTLHLEIGRFFRECHGRILPLLLVLTVSFYGIKQIIIIDGWTTLFVLMGLYVILYFSISYLFLFNKEEKSLMFNVIRRRA</sequence>
<dbReference type="InterPro" id="IPR002797">
    <property type="entry name" value="Polysacc_synth"/>
</dbReference>
<gene>
    <name evidence="7" type="ORF">SAMN05216354_1782</name>
</gene>
<feature type="transmembrane region" description="Helical" evidence="6">
    <location>
        <begin position="259"/>
        <end position="281"/>
    </location>
</feature>
<feature type="transmembrane region" description="Helical" evidence="6">
    <location>
        <begin position="184"/>
        <end position="201"/>
    </location>
</feature>
<keyword evidence="3 6" id="KW-0812">Transmembrane</keyword>
<dbReference type="PANTHER" id="PTHR30250">
    <property type="entry name" value="PST FAMILY PREDICTED COLANIC ACID TRANSPORTER"/>
    <property type="match status" value="1"/>
</dbReference>
<dbReference type="AlphaFoldDB" id="A0A1H5V786"/>
<proteinExistence type="predicted"/>
<feature type="transmembrane region" description="Helical" evidence="6">
    <location>
        <begin position="122"/>
        <end position="139"/>
    </location>
</feature>
<dbReference type="EMBL" id="FNUV01000004">
    <property type="protein sequence ID" value="SEF83064.1"/>
    <property type="molecule type" value="Genomic_DNA"/>
</dbReference>
<evidence type="ECO:0000313" key="7">
    <source>
        <dbReference type="EMBL" id="SEF83064.1"/>
    </source>
</evidence>
<dbReference type="RefSeq" id="WP_103915715.1">
    <property type="nucleotide sequence ID" value="NZ_FNUV01000004.1"/>
</dbReference>
<feature type="transmembrane region" description="Helical" evidence="6">
    <location>
        <begin position="437"/>
        <end position="457"/>
    </location>
</feature>
<evidence type="ECO:0000256" key="4">
    <source>
        <dbReference type="ARBA" id="ARBA00022989"/>
    </source>
</evidence>
<evidence type="ECO:0000256" key="5">
    <source>
        <dbReference type="ARBA" id="ARBA00023136"/>
    </source>
</evidence>
<name>A0A1H5V786_XYLRU</name>
<feature type="transmembrane region" description="Helical" evidence="6">
    <location>
        <begin position="339"/>
        <end position="359"/>
    </location>
</feature>
<dbReference type="InterPro" id="IPR050833">
    <property type="entry name" value="Poly_Biosynth_Transport"/>
</dbReference>
<evidence type="ECO:0000256" key="2">
    <source>
        <dbReference type="ARBA" id="ARBA00022475"/>
    </source>
</evidence>
<dbReference type="GO" id="GO:0005886">
    <property type="term" value="C:plasma membrane"/>
    <property type="evidence" value="ECO:0007669"/>
    <property type="project" value="UniProtKB-SubCell"/>
</dbReference>
<feature type="transmembrane region" description="Helical" evidence="6">
    <location>
        <begin position="9"/>
        <end position="29"/>
    </location>
</feature>
<feature type="transmembrane region" description="Helical" evidence="6">
    <location>
        <begin position="41"/>
        <end position="67"/>
    </location>
</feature>
<dbReference type="Proteomes" id="UP000236735">
    <property type="component" value="Unassembled WGS sequence"/>
</dbReference>
<organism evidence="7 8">
    <name type="scientific">Xylanibacter ruminicola</name>
    <name type="common">Prevotella ruminicola</name>
    <dbReference type="NCBI Taxonomy" id="839"/>
    <lineage>
        <taxon>Bacteria</taxon>
        <taxon>Pseudomonadati</taxon>
        <taxon>Bacteroidota</taxon>
        <taxon>Bacteroidia</taxon>
        <taxon>Bacteroidales</taxon>
        <taxon>Prevotellaceae</taxon>
        <taxon>Xylanibacter</taxon>
    </lineage>
</organism>
<feature type="transmembrane region" description="Helical" evidence="6">
    <location>
        <begin position="371"/>
        <end position="389"/>
    </location>
</feature>
<feature type="transmembrane region" description="Helical" evidence="6">
    <location>
        <begin position="160"/>
        <end position="178"/>
    </location>
</feature>
<evidence type="ECO:0000313" key="8">
    <source>
        <dbReference type="Proteomes" id="UP000236735"/>
    </source>
</evidence>
<reference evidence="7 8" key="1">
    <citation type="submission" date="2016-10" db="EMBL/GenBank/DDBJ databases">
        <authorList>
            <person name="de Groot N.N."/>
        </authorList>
    </citation>
    <scope>NUCLEOTIDE SEQUENCE [LARGE SCALE GENOMIC DNA]</scope>
    <source>
        <strain evidence="7 8">AR32</strain>
    </source>
</reference>
<dbReference type="Pfam" id="PF01943">
    <property type="entry name" value="Polysacc_synt"/>
    <property type="match status" value="1"/>
</dbReference>
<keyword evidence="4 6" id="KW-1133">Transmembrane helix</keyword>
<feature type="transmembrane region" description="Helical" evidence="6">
    <location>
        <begin position="88"/>
        <end position="107"/>
    </location>
</feature>
<dbReference type="PANTHER" id="PTHR30250:SF26">
    <property type="entry name" value="PSMA PROTEIN"/>
    <property type="match status" value="1"/>
</dbReference>
<evidence type="ECO:0000256" key="6">
    <source>
        <dbReference type="SAM" id="Phobius"/>
    </source>
</evidence>
<feature type="transmembrane region" description="Helical" evidence="6">
    <location>
        <begin position="301"/>
        <end position="324"/>
    </location>
</feature>
<keyword evidence="5 6" id="KW-0472">Membrane</keyword>